<reference evidence="10" key="2">
    <citation type="submission" date="2025-08" db="UniProtKB">
        <authorList>
            <consortium name="Ensembl"/>
        </authorList>
    </citation>
    <scope>IDENTIFICATION</scope>
</reference>
<feature type="domain" description="CAP-Gly" evidence="9">
    <location>
        <begin position="60"/>
        <end position="104"/>
    </location>
</feature>
<dbReference type="PROSITE" id="PS51450">
    <property type="entry name" value="LRR"/>
    <property type="match status" value="1"/>
</dbReference>
<dbReference type="AlphaFoldDB" id="A0AAY4EMW3"/>
<name>A0AAY4EMW3_9TELE</name>
<dbReference type="InterPro" id="IPR029071">
    <property type="entry name" value="Ubiquitin-like_domsf"/>
</dbReference>
<evidence type="ECO:0000256" key="4">
    <source>
        <dbReference type="ARBA" id="ARBA00022490"/>
    </source>
</evidence>
<dbReference type="SMART" id="SM01052">
    <property type="entry name" value="CAP_GLY"/>
    <property type="match status" value="1"/>
</dbReference>
<protein>
    <recommendedName>
        <fullName evidence="3">Tubulin-specific chaperone E</fullName>
    </recommendedName>
    <alternativeName>
        <fullName evidence="8">Tubulin-folding cofactor E</fullName>
    </alternativeName>
</protein>
<evidence type="ECO:0000256" key="5">
    <source>
        <dbReference type="ARBA" id="ARBA00022614"/>
    </source>
</evidence>
<organism evidence="10 11">
    <name type="scientific">Denticeps clupeoides</name>
    <name type="common">denticle herring</name>
    <dbReference type="NCBI Taxonomy" id="299321"/>
    <lineage>
        <taxon>Eukaryota</taxon>
        <taxon>Metazoa</taxon>
        <taxon>Chordata</taxon>
        <taxon>Craniata</taxon>
        <taxon>Vertebrata</taxon>
        <taxon>Euteleostomi</taxon>
        <taxon>Actinopterygii</taxon>
        <taxon>Neopterygii</taxon>
        <taxon>Teleostei</taxon>
        <taxon>Clupei</taxon>
        <taxon>Clupeiformes</taxon>
        <taxon>Denticipitoidei</taxon>
        <taxon>Denticipitidae</taxon>
        <taxon>Denticeps</taxon>
    </lineage>
</organism>
<dbReference type="Pfam" id="PF01302">
    <property type="entry name" value="CAP_GLY"/>
    <property type="match status" value="1"/>
</dbReference>
<evidence type="ECO:0000256" key="2">
    <source>
        <dbReference type="ARBA" id="ARBA00006286"/>
    </source>
</evidence>
<keyword evidence="4" id="KW-0963">Cytoplasm</keyword>
<dbReference type="InterPro" id="IPR050333">
    <property type="entry name" value="SLRP"/>
</dbReference>
<evidence type="ECO:0000313" key="10">
    <source>
        <dbReference type="Ensembl" id="ENSDCDP00010058664.1"/>
    </source>
</evidence>
<evidence type="ECO:0000259" key="9">
    <source>
        <dbReference type="PROSITE" id="PS50245"/>
    </source>
</evidence>
<dbReference type="CDD" id="cd17044">
    <property type="entry name" value="Ubl_TBCE"/>
    <property type="match status" value="1"/>
</dbReference>
<dbReference type="Pfam" id="PF14560">
    <property type="entry name" value="Ubiquitin_2"/>
    <property type="match status" value="1"/>
</dbReference>
<dbReference type="Proteomes" id="UP000694580">
    <property type="component" value="Chromosome 3"/>
</dbReference>
<dbReference type="PROSITE" id="PS50245">
    <property type="entry name" value="CAP_GLY_2"/>
    <property type="match status" value="1"/>
</dbReference>
<dbReference type="PROSITE" id="PS00845">
    <property type="entry name" value="CAP_GLY_1"/>
    <property type="match status" value="1"/>
</dbReference>
<dbReference type="SUPFAM" id="SSF54236">
    <property type="entry name" value="Ubiquitin-like"/>
    <property type="match status" value="1"/>
</dbReference>
<dbReference type="Gene3D" id="3.10.20.90">
    <property type="entry name" value="Phosphatidylinositol 3-kinase Catalytic Subunit, Chain A, domain 1"/>
    <property type="match status" value="1"/>
</dbReference>
<dbReference type="GeneTree" id="ENSGT00530000063405"/>
<keyword evidence="6" id="KW-0677">Repeat</keyword>
<dbReference type="PANTHER" id="PTHR45712:SF22">
    <property type="entry name" value="INSULIN-LIKE GROWTH FACTOR-BINDING PROTEIN COMPLEX ACID LABILE SUBUNIT"/>
    <property type="match status" value="1"/>
</dbReference>
<gene>
    <name evidence="10" type="primary">tbce</name>
</gene>
<dbReference type="PANTHER" id="PTHR45712">
    <property type="entry name" value="AGAP008170-PA"/>
    <property type="match status" value="1"/>
</dbReference>
<keyword evidence="5" id="KW-0433">Leucine-rich repeat</keyword>
<proteinExistence type="inferred from homology"/>
<dbReference type="InterPro" id="IPR001611">
    <property type="entry name" value="Leu-rich_rpt"/>
</dbReference>
<dbReference type="SUPFAM" id="SSF74924">
    <property type="entry name" value="Cap-Gly domain"/>
    <property type="match status" value="1"/>
</dbReference>
<keyword evidence="7" id="KW-0143">Chaperone</keyword>
<comment type="subcellular location">
    <subcellularLocation>
        <location evidence="1">Cytoplasm</location>
    </subcellularLocation>
</comment>
<dbReference type="InterPro" id="IPR000626">
    <property type="entry name" value="Ubiquitin-like_dom"/>
</dbReference>
<evidence type="ECO:0000256" key="7">
    <source>
        <dbReference type="ARBA" id="ARBA00023186"/>
    </source>
</evidence>
<dbReference type="SUPFAM" id="SSF52058">
    <property type="entry name" value="L domain-like"/>
    <property type="match status" value="1"/>
</dbReference>
<dbReference type="Gene3D" id="3.80.10.10">
    <property type="entry name" value="Ribonuclease Inhibitor"/>
    <property type="match status" value="2"/>
</dbReference>
<dbReference type="InterPro" id="IPR044079">
    <property type="entry name" value="Ubl_TBCE"/>
</dbReference>
<reference evidence="10" key="3">
    <citation type="submission" date="2025-09" db="UniProtKB">
        <authorList>
            <consortium name="Ensembl"/>
        </authorList>
    </citation>
    <scope>IDENTIFICATION</scope>
</reference>
<comment type="similarity">
    <text evidence="2">Belongs to the TBCE family.</text>
</comment>
<keyword evidence="11" id="KW-1185">Reference proteome</keyword>
<dbReference type="FunFam" id="2.30.30.190:FF:000008">
    <property type="entry name" value="Tubulin-specific chaperone E"/>
    <property type="match status" value="1"/>
</dbReference>
<dbReference type="InterPro" id="IPR036859">
    <property type="entry name" value="CAP-Gly_dom_sf"/>
</dbReference>
<accession>A0AAY4EMW3</accession>
<evidence type="ECO:0000256" key="3">
    <source>
        <dbReference type="ARBA" id="ARBA00015004"/>
    </source>
</evidence>
<sequence length="518" mass="58764">MGCQPTSRHTYTIRSHTHTTVNPSLLNFTLQTLLSKGVPADAVGRRVQCDGERATVRYVGEVPPTQGPWLGVEWDEPGRGKHDGSHGGVQYFTCRHPTSGSFVRPQKVSFGVDYLTAVMKRYQGDLEEVMNEEITISRKTIEWKGVGKVLQKQRWEKRLYLNVIHLDLTGNLLSSWVTVAAITEQLEELKHLLLCYNRLSPPPEPLSLTHAFTNLCILSLKSCALTWPQVLQCAPMWPHLEELYLDSNNISDLHRPDNVLQSLTILHLSNNPLDSESLVQIAELSRLEELNLASTGLSTIQFSDVPPGSKTAMFPSLRNLSIADNKVSEWWVINELDKLKSLVRLSCQRNPVMEWGNNPATAIQFLIARVAQLKFLCSCEIQPEERRGAELDYCKMFAAEWLENGGQRDLEKSHPSAEFTTQHPRYETLIQSDSVLLLRVWEKNEDRQPVEKKLPGSMIVQKVKGLLYRLLKLPASELRLSYVSSKMEGKEIVINNDLKPLDFFSIEDGDQVLVRWTC</sequence>
<dbReference type="InterPro" id="IPR000938">
    <property type="entry name" value="CAP-Gly_domain"/>
</dbReference>
<dbReference type="Ensembl" id="ENSDCDT00010069369.1">
    <property type="protein sequence ID" value="ENSDCDP00010058664.1"/>
    <property type="gene ID" value="ENSDCDG00010032938.1"/>
</dbReference>
<dbReference type="InterPro" id="IPR032675">
    <property type="entry name" value="LRR_dom_sf"/>
</dbReference>
<evidence type="ECO:0000313" key="11">
    <source>
        <dbReference type="Proteomes" id="UP000694580"/>
    </source>
</evidence>
<dbReference type="Gene3D" id="2.30.30.190">
    <property type="entry name" value="CAP Gly-rich-like domain"/>
    <property type="match status" value="1"/>
</dbReference>
<evidence type="ECO:0000256" key="6">
    <source>
        <dbReference type="ARBA" id="ARBA00022737"/>
    </source>
</evidence>
<reference evidence="10 11" key="1">
    <citation type="submission" date="2020-06" db="EMBL/GenBank/DDBJ databases">
        <authorList>
            <consortium name="Wellcome Sanger Institute Data Sharing"/>
        </authorList>
    </citation>
    <scope>NUCLEOTIDE SEQUENCE [LARGE SCALE GENOMIC DNA]</scope>
</reference>
<evidence type="ECO:0000256" key="8">
    <source>
        <dbReference type="ARBA" id="ARBA00030180"/>
    </source>
</evidence>
<dbReference type="GO" id="GO:0005737">
    <property type="term" value="C:cytoplasm"/>
    <property type="evidence" value="ECO:0007669"/>
    <property type="project" value="UniProtKB-SubCell"/>
</dbReference>
<evidence type="ECO:0000256" key="1">
    <source>
        <dbReference type="ARBA" id="ARBA00004496"/>
    </source>
</evidence>